<evidence type="ECO:0000256" key="3">
    <source>
        <dbReference type="ARBA" id="ARBA00022490"/>
    </source>
</evidence>
<feature type="region of interest" description="Disordered" evidence="5">
    <location>
        <begin position="404"/>
        <end position="431"/>
    </location>
</feature>
<dbReference type="InterPro" id="IPR000198">
    <property type="entry name" value="RhoGAP_dom"/>
</dbReference>
<comment type="function">
    <text evidence="4">Rho GTPase-activating protein involved in the signal transduction pathway.</text>
</comment>
<reference evidence="7 8" key="1">
    <citation type="submission" date="2012-10" db="EMBL/GenBank/DDBJ databases">
        <authorList>
            <person name="Zafar N."/>
            <person name="Inman J."/>
            <person name="Hall N."/>
            <person name="Lorenzi H."/>
            <person name="Caler E."/>
        </authorList>
    </citation>
    <scope>NUCLEOTIDE SEQUENCE [LARGE SCALE GENOMIC DNA]</scope>
    <source>
        <strain evidence="7 8">IP1</strain>
    </source>
</reference>
<dbReference type="PROSITE" id="PS50238">
    <property type="entry name" value="RHOGAP"/>
    <property type="match status" value="1"/>
</dbReference>
<dbReference type="GO" id="GO:0007165">
    <property type="term" value="P:signal transduction"/>
    <property type="evidence" value="ECO:0007669"/>
    <property type="project" value="InterPro"/>
</dbReference>
<evidence type="ECO:0000313" key="7">
    <source>
        <dbReference type="EMBL" id="ELP94862.1"/>
    </source>
</evidence>
<accession>A0A0A1UH81</accession>
<dbReference type="RefSeq" id="XP_004261633.1">
    <property type="nucleotide sequence ID" value="XM_004261585.1"/>
</dbReference>
<comment type="subcellular location">
    <subcellularLocation>
        <location evidence="1">Cytoplasm</location>
    </subcellularLocation>
</comment>
<evidence type="ECO:0000256" key="2">
    <source>
        <dbReference type="ARBA" id="ARBA00022468"/>
    </source>
</evidence>
<dbReference type="PANTHER" id="PTHR23176:SF129">
    <property type="entry name" value="RHO GTPASE ACTIVATING PROTEIN AT 16F, ISOFORM E-RELATED"/>
    <property type="match status" value="1"/>
</dbReference>
<sequence length="431" mass="49066">MSKKKETILVIQSGWKKPKELSITYSLDPQYPTITLDGSHIMLKRSFMSFTLSEELTKELSKDNVLTSDEQNNSFELIYDREIGFLCQNELEFIQIITMLSPLVRPIGVFRFPINSTITKSRWTVPNIVYRSIEFLRANNASNTEGIFRKNGNSKRVSELRALAETDSDIQFDKKESTDVVATLLKKYLASLVETVIPSFWVNDFINMPLGAPLPFNFVNSLPKPNRNTLCYICMYLDEIVKNSDVNKMDAQNTATCMALALTRRPIDSKLDELKFTNGAIAGLKCLLEQSESAFKDVVEEMKTWGNPPEYPAFQSRPPTPFNLIALGIKTEIKAYKKQQRLSSSLMKKMVQPQVALAEKNNERRKRRNFSVSFDSFGGAFRKDEEKKEEVVIEKHAKKVLTPSLTGQTTYPGKTPPLILVQTTKKEENKV</sequence>
<dbReference type="InterPro" id="IPR008936">
    <property type="entry name" value="Rho_GTPase_activation_prot"/>
</dbReference>
<dbReference type="GO" id="GO:0005737">
    <property type="term" value="C:cytoplasm"/>
    <property type="evidence" value="ECO:0007669"/>
    <property type="project" value="UniProtKB-SubCell"/>
</dbReference>
<dbReference type="KEGG" id="eiv:EIN_248760"/>
<dbReference type="Proteomes" id="UP000014680">
    <property type="component" value="Unassembled WGS sequence"/>
</dbReference>
<evidence type="ECO:0000313" key="8">
    <source>
        <dbReference type="Proteomes" id="UP000014680"/>
    </source>
</evidence>
<dbReference type="PANTHER" id="PTHR23176">
    <property type="entry name" value="RHO/RAC/CDC GTPASE-ACTIVATING PROTEIN"/>
    <property type="match status" value="1"/>
</dbReference>
<evidence type="ECO:0000256" key="5">
    <source>
        <dbReference type="SAM" id="MobiDB-lite"/>
    </source>
</evidence>
<evidence type="ECO:0000259" key="6">
    <source>
        <dbReference type="PROSITE" id="PS50238"/>
    </source>
</evidence>
<dbReference type="Gene3D" id="1.10.555.10">
    <property type="entry name" value="Rho GTPase activation protein"/>
    <property type="match status" value="1"/>
</dbReference>
<dbReference type="VEuPathDB" id="AmoebaDB:EIN_248760"/>
<proteinExistence type="predicted"/>
<dbReference type="OrthoDB" id="79452at2759"/>
<keyword evidence="8" id="KW-1185">Reference proteome</keyword>
<name>A0A0A1UH81_ENTIV</name>
<keyword evidence="3" id="KW-0963">Cytoplasm</keyword>
<organism evidence="7 8">
    <name type="scientific">Entamoeba invadens IP1</name>
    <dbReference type="NCBI Taxonomy" id="370355"/>
    <lineage>
        <taxon>Eukaryota</taxon>
        <taxon>Amoebozoa</taxon>
        <taxon>Evosea</taxon>
        <taxon>Archamoebae</taxon>
        <taxon>Mastigamoebida</taxon>
        <taxon>Entamoebidae</taxon>
        <taxon>Entamoeba</taxon>
    </lineage>
</organism>
<keyword evidence="2" id="KW-0343">GTPase activation</keyword>
<dbReference type="Pfam" id="PF00620">
    <property type="entry name" value="RhoGAP"/>
    <property type="match status" value="1"/>
</dbReference>
<dbReference type="GO" id="GO:0005096">
    <property type="term" value="F:GTPase activator activity"/>
    <property type="evidence" value="ECO:0007669"/>
    <property type="project" value="UniProtKB-KW"/>
</dbReference>
<gene>
    <name evidence="7" type="ORF">EIN_248760</name>
</gene>
<protein>
    <recommendedName>
        <fullName evidence="6">Rho-GAP domain-containing protein</fullName>
    </recommendedName>
</protein>
<dbReference type="SMART" id="SM00324">
    <property type="entry name" value="RhoGAP"/>
    <property type="match status" value="1"/>
</dbReference>
<evidence type="ECO:0000256" key="4">
    <source>
        <dbReference type="ARBA" id="ARBA00037092"/>
    </source>
</evidence>
<evidence type="ECO:0000256" key="1">
    <source>
        <dbReference type="ARBA" id="ARBA00004496"/>
    </source>
</evidence>
<dbReference type="SUPFAM" id="SSF48350">
    <property type="entry name" value="GTPase activation domain, GAP"/>
    <property type="match status" value="1"/>
</dbReference>
<dbReference type="CDD" id="cd00159">
    <property type="entry name" value="RhoGAP"/>
    <property type="match status" value="1"/>
</dbReference>
<dbReference type="InterPro" id="IPR050729">
    <property type="entry name" value="Rho-GAP"/>
</dbReference>
<dbReference type="AlphaFoldDB" id="A0A0A1UH81"/>
<dbReference type="EMBL" id="KB206169">
    <property type="protein sequence ID" value="ELP94862.1"/>
    <property type="molecule type" value="Genomic_DNA"/>
</dbReference>
<dbReference type="GeneID" id="14894057"/>
<feature type="domain" description="Rho-GAP" evidence="6">
    <location>
        <begin position="112"/>
        <end position="295"/>
    </location>
</feature>